<dbReference type="SUPFAM" id="SSF103473">
    <property type="entry name" value="MFS general substrate transporter"/>
    <property type="match status" value="1"/>
</dbReference>
<feature type="compositionally biased region" description="Basic and acidic residues" evidence="7">
    <location>
        <begin position="1"/>
        <end position="12"/>
    </location>
</feature>
<evidence type="ECO:0000256" key="5">
    <source>
        <dbReference type="ARBA" id="ARBA00022989"/>
    </source>
</evidence>
<dbReference type="InterPro" id="IPR036259">
    <property type="entry name" value="MFS_trans_sf"/>
</dbReference>
<dbReference type="PANTHER" id="PTHR23513">
    <property type="entry name" value="INTEGRAL MEMBRANE EFFLUX PROTEIN-RELATED"/>
    <property type="match status" value="1"/>
</dbReference>
<sequence>MSDLLESRDKSDPGLAAAAGAAGQPARRSWFATLRGPFAYRAFRTIWCASLVGNVGGSIQTVAAAWLMTSMAPSPAMVSLVQTASTLPIALFALLSGVAADAWERRRVMLVSQSVMLGAALCLALLATWGVMTPAWVLLFTFLGGCAGAMFQPAWQSAVTEQVPARELSAAIALDSFSLNIARTAGPSLGGFVVATLSPQAAFGISVLACAWLVGVLARAVRGGGVVRERRREPLAAMLGQGMRYCFGDAGVRAALLRSTAFGFLGSPVWALLPLFARQRFGGDATTYGILLASFGAGAAAGALGGAALRMRLGRENLLALCTLSFAAGMAIAAWSPTRLAALAGLAMAGGSWVAVVSTYNLTIQTASPAWVAGRSLSLFHSCIVGGLAIGSYLWGLVATATSIRLVFIVSALLMALAAMLAKWLVLPAQAAPAMPGESSS</sequence>
<feature type="transmembrane region" description="Helical" evidence="8">
    <location>
        <begin position="255"/>
        <end position="276"/>
    </location>
</feature>
<keyword evidence="2" id="KW-0813">Transport</keyword>
<reference evidence="11" key="1">
    <citation type="submission" date="2017-09" db="EMBL/GenBank/DDBJ databases">
        <title>FDA dAtabase for Regulatory Grade micrObial Sequences (FDA-ARGOS): Supporting development and validation of Infectious Disease Dx tests.</title>
        <authorList>
            <person name="Minogue T."/>
            <person name="Wolcott M."/>
            <person name="Wasieloski L."/>
            <person name="Aguilar W."/>
            <person name="Moore D."/>
            <person name="Tallon L."/>
            <person name="Sadzewicz L."/>
            <person name="Ott S."/>
            <person name="Zhao X."/>
            <person name="Nagaraj S."/>
            <person name="Vavikolanu K."/>
            <person name="Aluvathingal J."/>
            <person name="Nadendla S."/>
            <person name="Sichtig H."/>
        </authorList>
    </citation>
    <scope>NUCLEOTIDE SEQUENCE [LARGE SCALE GENOMIC DNA]</scope>
    <source>
        <strain evidence="11">FDAARGOS_390</strain>
    </source>
</reference>
<organism evidence="10 11">
    <name type="scientific">Burkholderia gladioli</name>
    <name type="common">Pseudomonas marginata</name>
    <name type="synonym">Phytomonas marginata</name>
    <dbReference type="NCBI Taxonomy" id="28095"/>
    <lineage>
        <taxon>Bacteria</taxon>
        <taxon>Pseudomonadati</taxon>
        <taxon>Pseudomonadota</taxon>
        <taxon>Betaproteobacteria</taxon>
        <taxon>Burkholderiales</taxon>
        <taxon>Burkholderiaceae</taxon>
        <taxon>Burkholderia</taxon>
    </lineage>
</organism>
<evidence type="ECO:0000256" key="8">
    <source>
        <dbReference type="SAM" id="Phobius"/>
    </source>
</evidence>
<keyword evidence="6 8" id="KW-0472">Membrane</keyword>
<name>A0A2A7SJM9_BURGA</name>
<dbReference type="RefSeq" id="WP_096751784.1">
    <property type="nucleotide sequence ID" value="NZ_CADEPU010000014.1"/>
</dbReference>
<feature type="transmembrane region" description="Helical" evidence="8">
    <location>
        <begin position="404"/>
        <end position="426"/>
    </location>
</feature>
<feature type="transmembrane region" description="Helical" evidence="8">
    <location>
        <begin position="318"/>
        <end position="335"/>
    </location>
</feature>
<dbReference type="Pfam" id="PF05977">
    <property type="entry name" value="MFS_3"/>
    <property type="match status" value="1"/>
</dbReference>
<evidence type="ECO:0000256" key="4">
    <source>
        <dbReference type="ARBA" id="ARBA00022692"/>
    </source>
</evidence>
<comment type="subcellular location">
    <subcellularLocation>
        <location evidence="1">Cell membrane</location>
        <topology evidence="1">Multi-pass membrane protein</topology>
    </subcellularLocation>
</comment>
<protein>
    <submittedName>
        <fullName evidence="10">MFS transporter</fullName>
    </submittedName>
</protein>
<feature type="transmembrane region" description="Helical" evidence="8">
    <location>
        <begin position="341"/>
        <end position="364"/>
    </location>
</feature>
<comment type="caution">
    <text evidence="10">The sequence shown here is derived from an EMBL/GenBank/DDBJ whole genome shotgun (WGS) entry which is preliminary data.</text>
</comment>
<feature type="transmembrane region" description="Helical" evidence="8">
    <location>
        <begin position="201"/>
        <end position="221"/>
    </location>
</feature>
<accession>A0A2A7SJM9</accession>
<evidence type="ECO:0000259" key="9">
    <source>
        <dbReference type="PROSITE" id="PS50850"/>
    </source>
</evidence>
<feature type="domain" description="Major facilitator superfamily (MFS) profile" evidence="9">
    <location>
        <begin position="42"/>
        <end position="430"/>
    </location>
</feature>
<evidence type="ECO:0000256" key="7">
    <source>
        <dbReference type="SAM" id="MobiDB-lite"/>
    </source>
</evidence>
<feature type="transmembrane region" description="Helical" evidence="8">
    <location>
        <begin position="115"/>
        <end position="143"/>
    </location>
</feature>
<evidence type="ECO:0000256" key="2">
    <source>
        <dbReference type="ARBA" id="ARBA00022448"/>
    </source>
</evidence>
<gene>
    <name evidence="10" type="ORF">CRM94_15805</name>
</gene>
<feature type="region of interest" description="Disordered" evidence="7">
    <location>
        <begin position="1"/>
        <end position="20"/>
    </location>
</feature>
<feature type="transmembrane region" description="Helical" evidence="8">
    <location>
        <begin position="376"/>
        <end position="398"/>
    </location>
</feature>
<keyword evidence="3" id="KW-1003">Cell membrane</keyword>
<dbReference type="Gene3D" id="1.20.1250.20">
    <property type="entry name" value="MFS general substrate transporter like domains"/>
    <property type="match status" value="1"/>
</dbReference>
<evidence type="ECO:0000313" key="11">
    <source>
        <dbReference type="Proteomes" id="UP000220629"/>
    </source>
</evidence>
<dbReference type="AlphaFoldDB" id="A0A2A7SJM9"/>
<dbReference type="EMBL" id="PDDY01000001">
    <property type="protein sequence ID" value="PEH43495.1"/>
    <property type="molecule type" value="Genomic_DNA"/>
</dbReference>
<dbReference type="GO" id="GO:0005886">
    <property type="term" value="C:plasma membrane"/>
    <property type="evidence" value="ECO:0007669"/>
    <property type="project" value="UniProtKB-SubCell"/>
</dbReference>
<dbReference type="CDD" id="cd06173">
    <property type="entry name" value="MFS_MefA_like"/>
    <property type="match status" value="1"/>
</dbReference>
<evidence type="ECO:0000256" key="6">
    <source>
        <dbReference type="ARBA" id="ARBA00023136"/>
    </source>
</evidence>
<dbReference type="Proteomes" id="UP000220629">
    <property type="component" value="Unassembled WGS sequence"/>
</dbReference>
<dbReference type="InterPro" id="IPR020846">
    <property type="entry name" value="MFS_dom"/>
</dbReference>
<dbReference type="PROSITE" id="PS50850">
    <property type="entry name" value="MFS"/>
    <property type="match status" value="1"/>
</dbReference>
<evidence type="ECO:0000256" key="1">
    <source>
        <dbReference type="ARBA" id="ARBA00004651"/>
    </source>
</evidence>
<dbReference type="PANTHER" id="PTHR23513:SF11">
    <property type="entry name" value="STAPHYLOFERRIN A TRANSPORTER"/>
    <property type="match status" value="1"/>
</dbReference>
<feature type="transmembrane region" description="Helical" evidence="8">
    <location>
        <begin position="45"/>
        <end position="68"/>
    </location>
</feature>
<feature type="transmembrane region" description="Helical" evidence="8">
    <location>
        <begin position="80"/>
        <end position="103"/>
    </location>
</feature>
<keyword evidence="4 8" id="KW-0812">Transmembrane</keyword>
<evidence type="ECO:0000313" key="10">
    <source>
        <dbReference type="EMBL" id="PEH43495.1"/>
    </source>
</evidence>
<keyword evidence="5 8" id="KW-1133">Transmembrane helix</keyword>
<dbReference type="InterPro" id="IPR010290">
    <property type="entry name" value="TM_effector"/>
</dbReference>
<feature type="transmembrane region" description="Helical" evidence="8">
    <location>
        <begin position="288"/>
        <end position="309"/>
    </location>
</feature>
<proteinExistence type="predicted"/>
<dbReference type="GO" id="GO:0022857">
    <property type="term" value="F:transmembrane transporter activity"/>
    <property type="evidence" value="ECO:0007669"/>
    <property type="project" value="InterPro"/>
</dbReference>
<evidence type="ECO:0000256" key="3">
    <source>
        <dbReference type="ARBA" id="ARBA00022475"/>
    </source>
</evidence>